<dbReference type="Proteomes" id="UP000254841">
    <property type="component" value="Unassembled WGS sequence"/>
</dbReference>
<evidence type="ECO:0000313" key="2">
    <source>
        <dbReference type="Proteomes" id="UP000254841"/>
    </source>
</evidence>
<accession>A0A377J3I1</accession>
<evidence type="ECO:0000313" key="1">
    <source>
        <dbReference type="EMBL" id="STO96928.1"/>
    </source>
</evidence>
<protein>
    <submittedName>
        <fullName evidence="1">Uncharacterized protein</fullName>
    </submittedName>
</protein>
<sequence>MYPLNLPEEELKNKVVADFFSPNPQNELIKLDKDSKALILGRIDFISPQS</sequence>
<dbReference type="RefSeq" id="WP_181814172.1">
    <property type="nucleotide sequence ID" value="NZ_UGHV01000001.1"/>
</dbReference>
<gene>
    <name evidence="1" type="ORF">NCTC12410_00746</name>
</gene>
<proteinExistence type="predicted"/>
<name>A0A377J3I1_9HELI</name>
<reference evidence="1 2" key="1">
    <citation type="submission" date="2018-06" db="EMBL/GenBank/DDBJ databases">
        <authorList>
            <consortium name="Pathogen Informatics"/>
            <person name="Doyle S."/>
        </authorList>
    </citation>
    <scope>NUCLEOTIDE SEQUENCE [LARGE SCALE GENOMIC DNA]</scope>
    <source>
        <strain evidence="1 2">NCTC12410</strain>
    </source>
</reference>
<organism evidence="1 2">
    <name type="scientific">Helicobacter canis</name>
    <dbReference type="NCBI Taxonomy" id="29419"/>
    <lineage>
        <taxon>Bacteria</taxon>
        <taxon>Pseudomonadati</taxon>
        <taxon>Campylobacterota</taxon>
        <taxon>Epsilonproteobacteria</taxon>
        <taxon>Campylobacterales</taxon>
        <taxon>Helicobacteraceae</taxon>
        <taxon>Helicobacter</taxon>
    </lineage>
</organism>
<dbReference type="AlphaFoldDB" id="A0A377J3I1"/>
<dbReference type="EMBL" id="UGHV01000001">
    <property type="protein sequence ID" value="STO96928.1"/>
    <property type="molecule type" value="Genomic_DNA"/>
</dbReference>